<dbReference type="SMART" id="SM01017">
    <property type="entry name" value="Arrestin_C"/>
    <property type="match status" value="2"/>
</dbReference>
<comment type="caution">
    <text evidence="4">The sequence shown here is derived from an EMBL/GenBank/DDBJ whole genome shotgun (WGS) entry which is preliminary data.</text>
</comment>
<comment type="similarity">
    <text evidence="1">Belongs to the arrestin family.</text>
</comment>
<evidence type="ECO:0000256" key="2">
    <source>
        <dbReference type="SAM" id="MobiDB-lite"/>
    </source>
</evidence>
<dbReference type="AlphaFoldDB" id="A0A8S1HXV5"/>
<keyword evidence="5" id="KW-1185">Reference proteome</keyword>
<evidence type="ECO:0000256" key="1">
    <source>
        <dbReference type="ARBA" id="ARBA00005298"/>
    </source>
</evidence>
<dbReference type="PANTHER" id="PTHR11188:SF175">
    <property type="entry name" value="ARRESTIN C-TERMINAL-LIKE DOMAIN-CONTAINING PROTEIN"/>
    <property type="match status" value="1"/>
</dbReference>
<accession>A0A8S1HXV5</accession>
<dbReference type="InterPro" id="IPR011021">
    <property type="entry name" value="Arrestin-like_N"/>
</dbReference>
<dbReference type="GO" id="GO:0005737">
    <property type="term" value="C:cytoplasm"/>
    <property type="evidence" value="ECO:0007669"/>
    <property type="project" value="TreeGrafter"/>
</dbReference>
<dbReference type="Pfam" id="PF00339">
    <property type="entry name" value="Arrestin_N"/>
    <property type="match status" value="2"/>
</dbReference>
<dbReference type="InterPro" id="IPR050357">
    <property type="entry name" value="Arrestin_domain-protein"/>
</dbReference>
<dbReference type="Proteomes" id="UP000835052">
    <property type="component" value="Unassembled WGS sequence"/>
</dbReference>
<dbReference type="CDD" id="cd22952">
    <property type="entry name" value="ART10-like"/>
    <property type="match status" value="1"/>
</dbReference>
<protein>
    <recommendedName>
        <fullName evidence="3">Arrestin C-terminal-like domain-containing protein</fullName>
    </recommendedName>
</protein>
<dbReference type="Pfam" id="PF02752">
    <property type="entry name" value="Arrestin_C"/>
    <property type="match status" value="2"/>
</dbReference>
<dbReference type="EMBL" id="CAJGYM010000188">
    <property type="protein sequence ID" value="CAD6199616.1"/>
    <property type="molecule type" value="Genomic_DNA"/>
</dbReference>
<evidence type="ECO:0000313" key="4">
    <source>
        <dbReference type="EMBL" id="CAD6199616.1"/>
    </source>
</evidence>
<evidence type="ECO:0000259" key="3">
    <source>
        <dbReference type="SMART" id="SM01017"/>
    </source>
</evidence>
<proteinExistence type="inferred from homology"/>
<dbReference type="OrthoDB" id="2333384at2759"/>
<gene>
    <name evidence="4" type="ORF">CAUJ_LOCUS15517</name>
</gene>
<dbReference type="InterPro" id="IPR014752">
    <property type="entry name" value="Arrestin-like_C"/>
</dbReference>
<organism evidence="4 5">
    <name type="scientific">Caenorhabditis auriculariae</name>
    <dbReference type="NCBI Taxonomy" id="2777116"/>
    <lineage>
        <taxon>Eukaryota</taxon>
        <taxon>Metazoa</taxon>
        <taxon>Ecdysozoa</taxon>
        <taxon>Nematoda</taxon>
        <taxon>Chromadorea</taxon>
        <taxon>Rhabditida</taxon>
        <taxon>Rhabditina</taxon>
        <taxon>Rhabditomorpha</taxon>
        <taxon>Rhabditoidea</taxon>
        <taxon>Rhabditidae</taxon>
        <taxon>Peloderinae</taxon>
        <taxon>Caenorhabditis</taxon>
    </lineage>
</organism>
<dbReference type="PANTHER" id="PTHR11188">
    <property type="entry name" value="ARRESTIN DOMAIN CONTAINING PROTEIN"/>
    <property type="match status" value="1"/>
</dbReference>
<feature type="domain" description="Arrestin C-terminal-like" evidence="3">
    <location>
        <begin position="571"/>
        <end position="718"/>
    </location>
</feature>
<dbReference type="Gene3D" id="2.60.40.640">
    <property type="match status" value="4"/>
</dbReference>
<dbReference type="GO" id="GO:0015031">
    <property type="term" value="P:protein transport"/>
    <property type="evidence" value="ECO:0007669"/>
    <property type="project" value="TreeGrafter"/>
</dbReference>
<feature type="domain" description="Arrestin C-terminal-like" evidence="3">
    <location>
        <begin position="179"/>
        <end position="345"/>
    </location>
</feature>
<dbReference type="SUPFAM" id="SSF81296">
    <property type="entry name" value="E set domains"/>
    <property type="match status" value="4"/>
</dbReference>
<dbReference type="InterPro" id="IPR011022">
    <property type="entry name" value="Arrestin_C-like"/>
</dbReference>
<evidence type="ECO:0000313" key="5">
    <source>
        <dbReference type="Proteomes" id="UP000835052"/>
    </source>
</evidence>
<name>A0A8S1HXV5_9PELO</name>
<dbReference type="InterPro" id="IPR014756">
    <property type="entry name" value="Ig_E-set"/>
</dbReference>
<sequence>MDTLRVMFDSPEAVYIPGQTVSGRILLELEKPIKARKVTVSFDGKAYTHWTRSETNYDRDINGESRRRTRTIDYQASVDYLKGEKILWYCEDGTDQLPAGQYDYPFSFTLNASCPPSFEGEHGYVRYKVRTEIDRPWRFDKSADKCFTVVPSIDLNLYPAVCRPAQDEDLRDTGAICCRRGTVSLSVQVPKTGFVAGESLYITIFVNNLSSREIDYVQAKLVQRTTYIARRSTLVFSTSSIFSDEEKKIDDKTVIEKKMELNAEPRTKANVVLDFKIPSVAPTFDMCPIIFVQYFFCRFEPSPAPCSVVPSELTPYPGNGAIPSAPPSYEECVYGEAGTTKDTDLIEPFVPRYPVFQRFGTAGNCHPFSAIKSHCEWRPFPSKHQTSLPGITEEMDSLRVVFDSPQAVFFPGQSVTGQVVMNTCQSMKARQLKVIVDGRAYTHWTRSESYSTTGSDGKSQTQTRSIPYSATVMYASGESILWTSGSGNTLLPGNYNFPFSFVLPLNCPPSYEGLYGYIRYRVKVELDRPWRFDKTANKCFSVIPTFDLNSIPQARFASITSDSKETGALFRRGRVSMNVQVPKTGFVPGEILRLYVSINNESSKPVTSLRAKLIQRTNYVAYRNSFGGHSTVHTIVKGSHEHRCEDKTVAKCELKINSSPKNAFQQAVDLRIPAVVPSFNVCPIISVDYELIVKVETSATFSSTLKAHQSILIGTVPIQQVTQLFSTVPPPAAAGYPVVNDNHDAPPPYPSSSSDGYPSAPPSYEESVYGIAGTTKDSEPFEPYAPRYPVYNNLPATQIDEKAPVVPSAPPL</sequence>
<reference evidence="4" key="1">
    <citation type="submission" date="2020-10" db="EMBL/GenBank/DDBJ databases">
        <authorList>
            <person name="Kikuchi T."/>
        </authorList>
    </citation>
    <scope>NUCLEOTIDE SEQUENCE</scope>
    <source>
        <strain evidence="4">NKZ352</strain>
    </source>
</reference>
<feature type="region of interest" description="Disordered" evidence="2">
    <location>
        <begin position="735"/>
        <end position="782"/>
    </location>
</feature>